<dbReference type="Proteomes" id="UP000422989">
    <property type="component" value="Chromosome"/>
</dbReference>
<dbReference type="GO" id="GO:0000976">
    <property type="term" value="F:transcription cis-regulatory region binding"/>
    <property type="evidence" value="ECO:0007669"/>
    <property type="project" value="TreeGrafter"/>
</dbReference>
<evidence type="ECO:0000313" key="6">
    <source>
        <dbReference type="EMBL" id="QGU27092.1"/>
    </source>
</evidence>
<dbReference type="RefSeq" id="WP_156241584.1">
    <property type="nucleotide sequence ID" value="NZ_BAAAZL010000006.1"/>
</dbReference>
<keyword evidence="1" id="KW-0805">Transcription regulation</keyword>
<dbReference type="Gene3D" id="1.10.10.60">
    <property type="entry name" value="Homeodomain-like"/>
    <property type="match status" value="1"/>
</dbReference>
<dbReference type="Gene3D" id="1.10.357.10">
    <property type="entry name" value="Tetracycline Repressor, domain 2"/>
    <property type="match status" value="1"/>
</dbReference>
<protein>
    <submittedName>
        <fullName evidence="6">TetR/AcrR family transcriptional regulator</fullName>
    </submittedName>
</protein>
<feature type="DNA-binding region" description="H-T-H motif" evidence="4">
    <location>
        <begin position="28"/>
        <end position="47"/>
    </location>
</feature>
<evidence type="ECO:0000256" key="2">
    <source>
        <dbReference type="ARBA" id="ARBA00023125"/>
    </source>
</evidence>
<dbReference type="PROSITE" id="PS50977">
    <property type="entry name" value="HTH_TETR_2"/>
    <property type="match status" value="1"/>
</dbReference>
<dbReference type="InterPro" id="IPR001647">
    <property type="entry name" value="HTH_TetR"/>
</dbReference>
<evidence type="ECO:0000259" key="5">
    <source>
        <dbReference type="PROSITE" id="PS50977"/>
    </source>
</evidence>
<name>A0A6I6DQB4_9MICO</name>
<keyword evidence="3" id="KW-0804">Transcription</keyword>
<keyword evidence="7" id="KW-1185">Reference proteome</keyword>
<sequence>MAESTTGRERIVAAALRILDAHGLADLTMRRLAAELDVRASALYWHFESKQVLLAAVADRIVRAAAVAEDAEPADVALALRDALLAHRDGAEVVLSTQALALGEDMPRRRLAAALARALPQDEADGGAAILVPFVLGHASLAQQRLQAAQLGLVAPVDEHDDFRHGVEVILAGLGAPVARARQASRG</sequence>
<dbReference type="InterPro" id="IPR009057">
    <property type="entry name" value="Homeodomain-like_sf"/>
</dbReference>
<accession>A0A6I6DQB4</accession>
<dbReference type="GO" id="GO:0003700">
    <property type="term" value="F:DNA-binding transcription factor activity"/>
    <property type="evidence" value="ECO:0007669"/>
    <property type="project" value="TreeGrafter"/>
</dbReference>
<dbReference type="KEGG" id="moj:D7D94_05005"/>
<dbReference type="OrthoDB" id="3819648at2"/>
<dbReference type="Pfam" id="PF00440">
    <property type="entry name" value="TetR_N"/>
    <property type="match status" value="1"/>
</dbReference>
<dbReference type="EMBL" id="CP032550">
    <property type="protein sequence ID" value="QGU27092.1"/>
    <property type="molecule type" value="Genomic_DNA"/>
</dbReference>
<dbReference type="PRINTS" id="PR00455">
    <property type="entry name" value="HTHTETR"/>
</dbReference>
<keyword evidence="2 4" id="KW-0238">DNA-binding</keyword>
<evidence type="ECO:0000256" key="4">
    <source>
        <dbReference type="PROSITE-ProRule" id="PRU00335"/>
    </source>
</evidence>
<organism evidence="6 7">
    <name type="scientific">Microbacterium oryzae</name>
    <dbReference type="NCBI Taxonomy" id="743009"/>
    <lineage>
        <taxon>Bacteria</taxon>
        <taxon>Bacillati</taxon>
        <taxon>Actinomycetota</taxon>
        <taxon>Actinomycetes</taxon>
        <taxon>Micrococcales</taxon>
        <taxon>Microbacteriaceae</taxon>
        <taxon>Microbacterium</taxon>
    </lineage>
</organism>
<evidence type="ECO:0000313" key="7">
    <source>
        <dbReference type="Proteomes" id="UP000422989"/>
    </source>
</evidence>
<evidence type="ECO:0000256" key="1">
    <source>
        <dbReference type="ARBA" id="ARBA00023015"/>
    </source>
</evidence>
<reference evidence="6 7" key="1">
    <citation type="submission" date="2018-09" db="EMBL/GenBank/DDBJ databases">
        <title>Whole genome sequencing of Microbacterium oryzae strain MB-10T.</title>
        <authorList>
            <person name="Das S.K."/>
        </authorList>
    </citation>
    <scope>NUCLEOTIDE SEQUENCE [LARGE SCALE GENOMIC DNA]</scope>
    <source>
        <strain evidence="6 7">MB-10</strain>
    </source>
</reference>
<dbReference type="AlphaFoldDB" id="A0A6I6DQB4"/>
<dbReference type="SUPFAM" id="SSF48498">
    <property type="entry name" value="Tetracyclin repressor-like, C-terminal domain"/>
    <property type="match status" value="1"/>
</dbReference>
<dbReference type="PANTHER" id="PTHR30055:SF151">
    <property type="entry name" value="TRANSCRIPTIONAL REGULATORY PROTEIN"/>
    <property type="match status" value="1"/>
</dbReference>
<feature type="domain" description="HTH tetR-type" evidence="5">
    <location>
        <begin position="5"/>
        <end position="65"/>
    </location>
</feature>
<dbReference type="InterPro" id="IPR036271">
    <property type="entry name" value="Tet_transcr_reg_TetR-rel_C_sf"/>
</dbReference>
<dbReference type="SUPFAM" id="SSF46689">
    <property type="entry name" value="Homeodomain-like"/>
    <property type="match status" value="1"/>
</dbReference>
<proteinExistence type="predicted"/>
<evidence type="ECO:0000256" key="3">
    <source>
        <dbReference type="ARBA" id="ARBA00023163"/>
    </source>
</evidence>
<dbReference type="InterPro" id="IPR050109">
    <property type="entry name" value="HTH-type_TetR-like_transc_reg"/>
</dbReference>
<dbReference type="PANTHER" id="PTHR30055">
    <property type="entry name" value="HTH-TYPE TRANSCRIPTIONAL REGULATOR RUTR"/>
    <property type="match status" value="1"/>
</dbReference>
<gene>
    <name evidence="6" type="ORF">D7D94_05005</name>
</gene>